<evidence type="ECO:0000259" key="5">
    <source>
        <dbReference type="PROSITE" id="PS51352"/>
    </source>
</evidence>
<evidence type="ECO:0000256" key="2">
    <source>
        <dbReference type="ARBA" id="ARBA00022748"/>
    </source>
</evidence>
<reference evidence="6" key="1">
    <citation type="submission" date="2018-05" db="EMBL/GenBank/DDBJ databases">
        <authorList>
            <person name="Lanie J.A."/>
            <person name="Ng W.-L."/>
            <person name="Kazmierczak K.M."/>
            <person name="Andrzejewski T.M."/>
            <person name="Davidsen T.M."/>
            <person name="Wayne K.J."/>
            <person name="Tettelin H."/>
            <person name="Glass J.I."/>
            <person name="Rusch D."/>
            <person name="Podicherti R."/>
            <person name="Tsui H.-C.T."/>
            <person name="Winkler M.E."/>
        </authorList>
    </citation>
    <scope>NUCLEOTIDE SEQUENCE</scope>
</reference>
<dbReference type="InterPro" id="IPR017937">
    <property type="entry name" value="Thioredoxin_CS"/>
</dbReference>
<dbReference type="GO" id="GO:0016491">
    <property type="term" value="F:oxidoreductase activity"/>
    <property type="evidence" value="ECO:0007669"/>
    <property type="project" value="InterPro"/>
</dbReference>
<dbReference type="InterPro" id="IPR050553">
    <property type="entry name" value="Thioredoxin_ResA/DsbE_sf"/>
</dbReference>
<evidence type="ECO:0000256" key="1">
    <source>
        <dbReference type="ARBA" id="ARBA00004196"/>
    </source>
</evidence>
<dbReference type="GO" id="GO:0016209">
    <property type="term" value="F:antioxidant activity"/>
    <property type="evidence" value="ECO:0007669"/>
    <property type="project" value="InterPro"/>
</dbReference>
<dbReference type="Gene3D" id="3.40.30.10">
    <property type="entry name" value="Glutaredoxin"/>
    <property type="match status" value="1"/>
</dbReference>
<organism evidence="6">
    <name type="scientific">marine metagenome</name>
    <dbReference type="NCBI Taxonomy" id="408172"/>
    <lineage>
        <taxon>unclassified sequences</taxon>
        <taxon>metagenomes</taxon>
        <taxon>ecological metagenomes</taxon>
    </lineage>
</organism>
<dbReference type="InterPro" id="IPR013766">
    <property type="entry name" value="Thioredoxin_domain"/>
</dbReference>
<sequence length="140" mass="16045">NEMPAPDFTLESLDGNTLSLQDFRGKTILLNFWATWCGPCKDELPAMQRLYEALRKDGVEIVAVSIDRDNKERVKEYIRKYNLTFPVLLDPDQKVRKNYFIMGLPTSYLIGVDGKLKGFVSGAREWDSTISKQMFSTLTN</sequence>
<keyword evidence="2" id="KW-0201">Cytochrome c-type biogenesis</keyword>
<dbReference type="CDD" id="cd02966">
    <property type="entry name" value="TlpA_like_family"/>
    <property type="match status" value="1"/>
</dbReference>
<keyword evidence="4" id="KW-0676">Redox-active center</keyword>
<gene>
    <name evidence="6" type="ORF">METZ01_LOCUS326790</name>
</gene>
<keyword evidence="3" id="KW-1015">Disulfide bond</keyword>
<dbReference type="GO" id="GO:0017004">
    <property type="term" value="P:cytochrome complex assembly"/>
    <property type="evidence" value="ECO:0007669"/>
    <property type="project" value="UniProtKB-KW"/>
</dbReference>
<feature type="non-terminal residue" evidence="6">
    <location>
        <position position="1"/>
    </location>
</feature>
<proteinExistence type="predicted"/>
<dbReference type="InterPro" id="IPR000866">
    <property type="entry name" value="AhpC/TSA"/>
</dbReference>
<dbReference type="PROSITE" id="PS00194">
    <property type="entry name" value="THIOREDOXIN_1"/>
    <property type="match status" value="1"/>
</dbReference>
<protein>
    <recommendedName>
        <fullName evidence="5">Thioredoxin domain-containing protein</fullName>
    </recommendedName>
</protein>
<evidence type="ECO:0000256" key="3">
    <source>
        <dbReference type="ARBA" id="ARBA00023157"/>
    </source>
</evidence>
<dbReference type="PANTHER" id="PTHR42852:SF6">
    <property type="entry name" value="THIOL:DISULFIDE INTERCHANGE PROTEIN DSBE"/>
    <property type="match status" value="1"/>
</dbReference>
<name>A0A382PL02_9ZZZZ</name>
<evidence type="ECO:0000256" key="4">
    <source>
        <dbReference type="ARBA" id="ARBA00023284"/>
    </source>
</evidence>
<dbReference type="PANTHER" id="PTHR42852">
    <property type="entry name" value="THIOL:DISULFIDE INTERCHANGE PROTEIN DSBE"/>
    <property type="match status" value="1"/>
</dbReference>
<evidence type="ECO:0000313" key="6">
    <source>
        <dbReference type="EMBL" id="SVC73936.1"/>
    </source>
</evidence>
<dbReference type="InterPro" id="IPR036249">
    <property type="entry name" value="Thioredoxin-like_sf"/>
</dbReference>
<dbReference type="EMBL" id="UINC01108092">
    <property type="protein sequence ID" value="SVC73936.1"/>
    <property type="molecule type" value="Genomic_DNA"/>
</dbReference>
<dbReference type="GO" id="GO:0030313">
    <property type="term" value="C:cell envelope"/>
    <property type="evidence" value="ECO:0007669"/>
    <property type="project" value="UniProtKB-SubCell"/>
</dbReference>
<dbReference type="PROSITE" id="PS51352">
    <property type="entry name" value="THIOREDOXIN_2"/>
    <property type="match status" value="1"/>
</dbReference>
<dbReference type="AlphaFoldDB" id="A0A382PL02"/>
<comment type="subcellular location">
    <subcellularLocation>
        <location evidence="1">Cell envelope</location>
    </subcellularLocation>
</comment>
<accession>A0A382PL02</accession>
<dbReference type="Pfam" id="PF00578">
    <property type="entry name" value="AhpC-TSA"/>
    <property type="match status" value="1"/>
</dbReference>
<feature type="domain" description="Thioredoxin" evidence="5">
    <location>
        <begin position="1"/>
        <end position="140"/>
    </location>
</feature>
<dbReference type="SUPFAM" id="SSF52833">
    <property type="entry name" value="Thioredoxin-like"/>
    <property type="match status" value="1"/>
</dbReference>